<dbReference type="GO" id="GO:0005576">
    <property type="term" value="C:extracellular region"/>
    <property type="evidence" value="ECO:0007669"/>
    <property type="project" value="TreeGrafter"/>
</dbReference>
<dbReference type="PANTHER" id="PTHR12370:SF3">
    <property type="entry name" value="PHOSPHOLIPASE B-LIKE 2-RELATED"/>
    <property type="match status" value="1"/>
</dbReference>
<organism evidence="8">
    <name type="scientific">Oppiella nova</name>
    <dbReference type="NCBI Taxonomy" id="334625"/>
    <lineage>
        <taxon>Eukaryota</taxon>
        <taxon>Metazoa</taxon>
        <taxon>Ecdysozoa</taxon>
        <taxon>Arthropoda</taxon>
        <taxon>Chelicerata</taxon>
        <taxon>Arachnida</taxon>
        <taxon>Acari</taxon>
        <taxon>Acariformes</taxon>
        <taxon>Sarcoptiformes</taxon>
        <taxon>Oribatida</taxon>
        <taxon>Brachypylina</taxon>
        <taxon>Oppioidea</taxon>
        <taxon>Oppiidae</taxon>
        <taxon>Oppiella</taxon>
    </lineage>
</organism>
<dbReference type="GO" id="GO:0009395">
    <property type="term" value="P:phospholipid catabolic process"/>
    <property type="evidence" value="ECO:0007669"/>
    <property type="project" value="TreeGrafter"/>
</dbReference>
<evidence type="ECO:0000256" key="4">
    <source>
        <dbReference type="ARBA" id="ARBA00022963"/>
    </source>
</evidence>
<evidence type="ECO:0000256" key="2">
    <source>
        <dbReference type="ARBA" id="ARBA00022729"/>
    </source>
</evidence>
<keyword evidence="2" id="KW-0732">Signal</keyword>
<dbReference type="PANTHER" id="PTHR12370">
    <property type="entry name" value="PHOSPHOLIPASE B-RELATED"/>
    <property type="match status" value="1"/>
</dbReference>
<comment type="similarity">
    <text evidence="1 7">Belongs to the phospholipase B-like family.</text>
</comment>
<gene>
    <name evidence="8" type="ORF">ONB1V03_LOCUS2579</name>
</gene>
<dbReference type="Pfam" id="PF04916">
    <property type="entry name" value="Phospholip_B"/>
    <property type="match status" value="1"/>
</dbReference>
<evidence type="ECO:0000256" key="3">
    <source>
        <dbReference type="ARBA" id="ARBA00022801"/>
    </source>
</evidence>
<dbReference type="EMBL" id="OC915442">
    <property type="protein sequence ID" value="CAD7640482.1"/>
    <property type="molecule type" value="Genomic_DNA"/>
</dbReference>
<name>A0A7R9QCG7_9ACAR</name>
<evidence type="ECO:0000256" key="5">
    <source>
        <dbReference type="ARBA" id="ARBA00023098"/>
    </source>
</evidence>
<reference evidence="8" key="1">
    <citation type="submission" date="2020-11" db="EMBL/GenBank/DDBJ databases">
        <authorList>
            <person name="Tran Van P."/>
        </authorList>
    </citation>
    <scope>NUCLEOTIDE SEQUENCE</scope>
</reference>
<dbReference type="EMBL" id="CAJPVJ010000617">
    <property type="protein sequence ID" value="CAG2162995.1"/>
    <property type="molecule type" value="Genomic_DNA"/>
</dbReference>
<dbReference type="OrthoDB" id="443524at2759"/>
<sequence length="440" mass="50777">METMIAKNKNNDYWHQLDLIYKQINGLEEGYKVWKVENNIKNTTERKYLSEILWLNIAYELSGLEDILTPESKAPYRDHCSAIVKPLADGSDLLVAHNTWETFDAMLRIMKKYSFAFNTLQSNHTKRIAGHSVSFSSSPGIIFSGDDYYVLSSGLVVQETTNENNNQSLYQHIKADNILFEFIRNVVSNRLAESGKEWTQLFGPYNSGTYNNQFMIVDYKLFKKGTKVSELADNLLWIVEQMPDIILSADVTPILRAQGYWASYNIPYFQDIYKKSGTEEQSHKYGPYYSYNSTARALIFKRDESKVTDLKTLYSLMRYNDFKKDPLSECKVYNKECIPPYSADLTIAARNDLNEAKGSYPIYDWSHRPEGAIDAKMTNASMVKDLEMLAVSGPTDTQQPPFRWSTSDFDLDHYGHPDLFNFKPVYVKWFPKSFQTADDV</sequence>
<dbReference type="GO" id="GO:0004620">
    <property type="term" value="F:phospholipase activity"/>
    <property type="evidence" value="ECO:0007669"/>
    <property type="project" value="InterPro"/>
</dbReference>
<dbReference type="AlphaFoldDB" id="A0A7R9QCG7"/>
<evidence type="ECO:0000256" key="7">
    <source>
        <dbReference type="RuleBase" id="RU364138"/>
    </source>
</evidence>
<dbReference type="InterPro" id="IPR007000">
    <property type="entry name" value="PLipase_B-like"/>
</dbReference>
<keyword evidence="6" id="KW-0325">Glycoprotein</keyword>
<accession>A0A7R9QCG7</accession>
<proteinExistence type="inferred from homology"/>
<keyword evidence="3 7" id="KW-0378">Hydrolase</keyword>
<dbReference type="EC" id="3.1.1.-" evidence="7"/>
<keyword evidence="4 7" id="KW-0442">Lipid degradation</keyword>
<keyword evidence="9" id="KW-1185">Reference proteome</keyword>
<comment type="function">
    <text evidence="7">Putative phospholipase.</text>
</comment>
<evidence type="ECO:0000256" key="1">
    <source>
        <dbReference type="ARBA" id="ARBA00007835"/>
    </source>
</evidence>
<protein>
    <recommendedName>
        <fullName evidence="7">Phospholipase B-like</fullName>
        <ecNumber evidence="7">3.1.1.-</ecNumber>
    </recommendedName>
</protein>
<dbReference type="Proteomes" id="UP000728032">
    <property type="component" value="Unassembled WGS sequence"/>
</dbReference>
<evidence type="ECO:0000256" key="6">
    <source>
        <dbReference type="ARBA" id="ARBA00023180"/>
    </source>
</evidence>
<dbReference type="Gene3D" id="3.60.60.30">
    <property type="match status" value="1"/>
</dbReference>
<evidence type="ECO:0000313" key="8">
    <source>
        <dbReference type="EMBL" id="CAD7640482.1"/>
    </source>
</evidence>
<keyword evidence="5 7" id="KW-0443">Lipid metabolism</keyword>
<evidence type="ECO:0000313" key="9">
    <source>
        <dbReference type="Proteomes" id="UP000728032"/>
    </source>
</evidence>